<dbReference type="KEGG" id="amq:AMETH_4662"/>
<gene>
    <name evidence="1" type="ORF">AMETH_4662</name>
</gene>
<dbReference type="Proteomes" id="UP000062973">
    <property type="component" value="Chromosome"/>
</dbReference>
<protein>
    <submittedName>
        <fullName evidence="1">Antibiotic biosynthesis monooxygenase</fullName>
    </submittedName>
</protein>
<proteinExistence type="predicted"/>
<dbReference type="AlphaFoldDB" id="A0A076MVM7"/>
<sequence>MQSLANTFVLYEKYTDASDYEEHRATETSRSYVLGEALPELAERSVADFEVLD</sequence>
<dbReference type="OrthoDB" id="3695636at2"/>
<keyword evidence="1" id="KW-0560">Oxidoreductase</keyword>
<dbReference type="SUPFAM" id="SSF54909">
    <property type="entry name" value="Dimeric alpha+beta barrel"/>
    <property type="match status" value="1"/>
</dbReference>
<dbReference type="GO" id="GO:0004497">
    <property type="term" value="F:monooxygenase activity"/>
    <property type="evidence" value="ECO:0007669"/>
    <property type="project" value="UniProtKB-KW"/>
</dbReference>
<dbReference type="eggNOG" id="COG1359">
    <property type="taxonomic scope" value="Bacteria"/>
</dbReference>
<dbReference type="Gene3D" id="3.30.70.100">
    <property type="match status" value="1"/>
</dbReference>
<dbReference type="HOGENOM" id="CLU_3057853_0_0_11"/>
<keyword evidence="2" id="KW-1185">Reference proteome</keyword>
<evidence type="ECO:0000313" key="1">
    <source>
        <dbReference type="EMBL" id="AIJ24754.1"/>
    </source>
</evidence>
<dbReference type="InterPro" id="IPR011008">
    <property type="entry name" value="Dimeric_a/b-barrel"/>
</dbReference>
<accession>A0A076MVM7</accession>
<dbReference type="EMBL" id="CP009110">
    <property type="protein sequence ID" value="AIJ24754.1"/>
    <property type="molecule type" value="Genomic_DNA"/>
</dbReference>
<reference evidence="1 2" key="1">
    <citation type="submission" date="2014-07" db="EMBL/GenBank/DDBJ databases">
        <title>Whole Genome Sequence of the Amycolatopsis methanolica 239.</title>
        <authorList>
            <person name="Tang B."/>
        </authorList>
    </citation>
    <scope>NUCLEOTIDE SEQUENCE [LARGE SCALE GENOMIC DNA]</scope>
    <source>
        <strain evidence="1 2">239</strain>
    </source>
</reference>
<dbReference type="RefSeq" id="WP_017983586.1">
    <property type="nucleotide sequence ID" value="NZ_AQUL01000001.1"/>
</dbReference>
<dbReference type="PATRIC" id="fig|1068978.7.peg.5012"/>
<name>A0A076MVM7_AMYME</name>
<keyword evidence="1" id="KW-0503">Monooxygenase</keyword>
<dbReference type="STRING" id="1068978.AMETH_4662"/>
<evidence type="ECO:0000313" key="2">
    <source>
        <dbReference type="Proteomes" id="UP000062973"/>
    </source>
</evidence>
<organism evidence="1 2">
    <name type="scientific">Amycolatopsis methanolica 239</name>
    <dbReference type="NCBI Taxonomy" id="1068978"/>
    <lineage>
        <taxon>Bacteria</taxon>
        <taxon>Bacillati</taxon>
        <taxon>Actinomycetota</taxon>
        <taxon>Actinomycetes</taxon>
        <taxon>Pseudonocardiales</taxon>
        <taxon>Pseudonocardiaceae</taxon>
        <taxon>Amycolatopsis</taxon>
        <taxon>Amycolatopsis methanolica group</taxon>
    </lineage>
</organism>